<dbReference type="InterPro" id="IPR052715">
    <property type="entry name" value="RAYT_transposase"/>
</dbReference>
<dbReference type="GO" id="GO:0043565">
    <property type="term" value="F:sequence-specific DNA binding"/>
    <property type="evidence" value="ECO:0007669"/>
    <property type="project" value="TreeGrafter"/>
</dbReference>
<comment type="caution">
    <text evidence="2">The sequence shown here is derived from an EMBL/GenBank/DDBJ whole genome shotgun (WGS) entry which is preliminary data.</text>
</comment>
<name>A0A415HY57_9BACE</name>
<dbReference type="PANTHER" id="PTHR36966:SF1">
    <property type="entry name" value="REP-ASSOCIATED TYROSINE TRANSPOSASE"/>
    <property type="match status" value="1"/>
</dbReference>
<feature type="domain" description="Transposase IS200-like" evidence="1">
    <location>
        <begin position="67"/>
        <end position="207"/>
    </location>
</feature>
<sequence>MLSEYKVTRYSVLRPSQRIYNPLVFRIRIYNPPIFSERLKSFVSFDLNRTFILSNQISISMDTANQVLDELYFVTSTVVDWIDIFTRPKYKHIILESLAYCQEKKGLRIYAWVLMSNHLHMIVSSGTEASVSDILRDFKKFTSKRIMAELETDPQESRREWMLDRFRFAGANDKKISKYRFWQEGNHPELIYLHDFFLQKLSYIHNNPVKQEIVARQEDYLYSSAVSYAGDKGLLEVIVV</sequence>
<proteinExistence type="predicted"/>
<dbReference type="Pfam" id="PF01797">
    <property type="entry name" value="Y1_Tnp"/>
    <property type="match status" value="1"/>
</dbReference>
<dbReference type="AlphaFoldDB" id="A0A415HY57"/>
<protein>
    <submittedName>
        <fullName evidence="2">Transposase</fullName>
    </submittedName>
</protein>
<dbReference type="PANTHER" id="PTHR36966">
    <property type="entry name" value="REP-ASSOCIATED TYROSINE TRANSPOSASE"/>
    <property type="match status" value="1"/>
</dbReference>
<dbReference type="SUPFAM" id="SSF143422">
    <property type="entry name" value="Transposase IS200-like"/>
    <property type="match status" value="1"/>
</dbReference>
<evidence type="ECO:0000313" key="2">
    <source>
        <dbReference type="EMBL" id="RHK99584.1"/>
    </source>
</evidence>
<reference evidence="2 3" key="1">
    <citation type="submission" date="2018-08" db="EMBL/GenBank/DDBJ databases">
        <title>A genome reference for cultivated species of the human gut microbiota.</title>
        <authorList>
            <person name="Zou Y."/>
            <person name="Xue W."/>
            <person name="Luo G."/>
        </authorList>
    </citation>
    <scope>NUCLEOTIDE SEQUENCE [LARGE SCALE GENOMIC DNA]</scope>
    <source>
        <strain evidence="2 3">AF39-6AC</strain>
    </source>
</reference>
<dbReference type="GO" id="GO:0004803">
    <property type="term" value="F:transposase activity"/>
    <property type="evidence" value="ECO:0007669"/>
    <property type="project" value="InterPro"/>
</dbReference>
<dbReference type="InterPro" id="IPR002686">
    <property type="entry name" value="Transposase_17"/>
</dbReference>
<dbReference type="EMBL" id="QROC01000007">
    <property type="protein sequence ID" value="RHK99584.1"/>
    <property type="molecule type" value="Genomic_DNA"/>
</dbReference>
<dbReference type="Proteomes" id="UP000284417">
    <property type="component" value="Unassembled WGS sequence"/>
</dbReference>
<organism evidence="2 3">
    <name type="scientific">Bacteroides xylanisolvens</name>
    <dbReference type="NCBI Taxonomy" id="371601"/>
    <lineage>
        <taxon>Bacteria</taxon>
        <taxon>Pseudomonadati</taxon>
        <taxon>Bacteroidota</taxon>
        <taxon>Bacteroidia</taxon>
        <taxon>Bacteroidales</taxon>
        <taxon>Bacteroidaceae</taxon>
        <taxon>Bacteroides</taxon>
    </lineage>
</organism>
<dbReference type="GO" id="GO:0006313">
    <property type="term" value="P:DNA transposition"/>
    <property type="evidence" value="ECO:0007669"/>
    <property type="project" value="InterPro"/>
</dbReference>
<dbReference type="NCBIfam" id="NF047646">
    <property type="entry name" value="REP_Tyr_transpos"/>
    <property type="match status" value="1"/>
</dbReference>
<evidence type="ECO:0000259" key="1">
    <source>
        <dbReference type="SMART" id="SM01321"/>
    </source>
</evidence>
<dbReference type="InterPro" id="IPR036515">
    <property type="entry name" value="Transposase_17_sf"/>
</dbReference>
<evidence type="ECO:0000313" key="3">
    <source>
        <dbReference type="Proteomes" id="UP000284417"/>
    </source>
</evidence>
<dbReference type="Gene3D" id="3.30.70.1290">
    <property type="entry name" value="Transposase IS200-like"/>
    <property type="match status" value="1"/>
</dbReference>
<accession>A0A415HY57</accession>
<gene>
    <name evidence="2" type="ORF">DW042_06985</name>
</gene>
<dbReference type="SMART" id="SM01321">
    <property type="entry name" value="Y1_Tnp"/>
    <property type="match status" value="1"/>
</dbReference>